<reference evidence="1 2" key="1">
    <citation type="journal article" date="2013" name="Nat. Commun.">
        <title>The evolution and pathogenic mechanisms of the rice sheath blight pathogen.</title>
        <authorList>
            <person name="Zheng A."/>
            <person name="Lin R."/>
            <person name="Xu L."/>
            <person name="Qin P."/>
            <person name="Tang C."/>
            <person name="Ai P."/>
            <person name="Zhang D."/>
            <person name="Liu Y."/>
            <person name="Sun Z."/>
            <person name="Feng H."/>
            <person name="Wang Y."/>
            <person name="Chen Y."/>
            <person name="Liang X."/>
            <person name="Fu R."/>
            <person name="Li Q."/>
            <person name="Zhang J."/>
            <person name="Yu X."/>
            <person name="Xie Z."/>
            <person name="Ding L."/>
            <person name="Guan P."/>
            <person name="Tang J."/>
            <person name="Liang Y."/>
            <person name="Wang S."/>
            <person name="Deng Q."/>
            <person name="Li S."/>
            <person name="Zhu J."/>
            <person name="Wang L."/>
            <person name="Liu H."/>
            <person name="Li P."/>
        </authorList>
    </citation>
    <scope>NUCLEOTIDE SEQUENCE [LARGE SCALE GENOMIC DNA]</scope>
    <source>
        <strain evidence="2">AG-1 IA</strain>
    </source>
</reference>
<organism evidence="1 2">
    <name type="scientific">Thanatephorus cucumeris (strain AG1-IA)</name>
    <name type="common">Rice sheath blight fungus</name>
    <name type="synonym">Rhizoctonia solani</name>
    <dbReference type="NCBI Taxonomy" id="983506"/>
    <lineage>
        <taxon>Eukaryota</taxon>
        <taxon>Fungi</taxon>
        <taxon>Dikarya</taxon>
        <taxon>Basidiomycota</taxon>
        <taxon>Agaricomycotina</taxon>
        <taxon>Agaricomycetes</taxon>
        <taxon>Cantharellales</taxon>
        <taxon>Ceratobasidiaceae</taxon>
        <taxon>Rhizoctonia</taxon>
        <taxon>Rhizoctonia solani AG-1</taxon>
    </lineage>
</organism>
<dbReference type="Proteomes" id="UP000011668">
    <property type="component" value="Unassembled WGS sequence"/>
</dbReference>
<name>L8X7T0_THACA</name>
<dbReference type="EMBL" id="AFRT01000179">
    <property type="protein sequence ID" value="ELU45128.1"/>
    <property type="molecule type" value="Genomic_DNA"/>
</dbReference>
<comment type="caution">
    <text evidence="1">The sequence shown here is derived from an EMBL/GenBank/DDBJ whole genome shotgun (WGS) entry which is preliminary data.</text>
</comment>
<sequence>MSKDRCLPVALLRIPHRGGQSINQHLPGMPWRISVIVYDTVFRRCTWFYLDKG</sequence>
<evidence type="ECO:0000313" key="2">
    <source>
        <dbReference type="Proteomes" id="UP000011668"/>
    </source>
</evidence>
<protein>
    <submittedName>
        <fullName evidence="1">Uncharacterized protein</fullName>
    </submittedName>
</protein>
<keyword evidence="2" id="KW-1185">Reference proteome</keyword>
<dbReference type="HOGENOM" id="CLU_3070306_0_0_1"/>
<accession>L8X7T0</accession>
<proteinExistence type="predicted"/>
<evidence type="ECO:0000313" key="1">
    <source>
        <dbReference type="EMBL" id="ELU45128.1"/>
    </source>
</evidence>
<dbReference type="AlphaFoldDB" id="L8X7T0"/>
<gene>
    <name evidence="1" type="ORF">AG1IA_00839</name>
</gene>